<dbReference type="InterPro" id="IPR011335">
    <property type="entry name" value="Restrct_endonuc-II-like"/>
</dbReference>
<comment type="similarity">
    <text evidence="11 13">Belongs to the RecU family.</text>
</comment>
<feature type="compositionally biased region" description="Polar residues" evidence="15">
    <location>
        <begin position="10"/>
        <end position="27"/>
    </location>
</feature>
<feature type="binding site" evidence="13">
    <location>
        <position position="86"/>
    </location>
    <ligand>
        <name>Mg(2+)</name>
        <dbReference type="ChEBI" id="CHEBI:18420"/>
    </ligand>
</feature>
<dbReference type="GO" id="GO:0000287">
    <property type="term" value="F:magnesium ion binding"/>
    <property type="evidence" value="ECO:0007669"/>
    <property type="project" value="UniProtKB-UniRule"/>
</dbReference>
<feature type="region of interest" description="Disordered" evidence="15">
    <location>
        <begin position="1"/>
        <end position="27"/>
    </location>
</feature>
<evidence type="ECO:0000256" key="10">
    <source>
        <dbReference type="ARBA" id="ARBA00023204"/>
    </source>
</evidence>
<keyword evidence="5 13" id="KW-0255">Endonuclease</keyword>
<gene>
    <name evidence="13 16" type="primary">recU</name>
    <name evidence="16" type="ORF">H9901_03595</name>
</gene>
<protein>
    <recommendedName>
        <fullName evidence="12 13">Holliday junction resolvase RecU</fullName>
        <ecNumber evidence="13 14">3.1.21.10</ecNumber>
    </recommendedName>
    <alternativeName>
        <fullName evidence="13">Recombination protein U homolog</fullName>
    </alternativeName>
</protein>
<keyword evidence="2 13" id="KW-0963">Cytoplasm</keyword>
<feature type="binding site" evidence="13">
    <location>
        <position position="88"/>
    </location>
    <ligand>
        <name>Mg(2+)</name>
        <dbReference type="ChEBI" id="CHEBI:18420"/>
    </ligand>
</feature>
<sequence length="204" mass="23784">MTIHYPNGKSYLQSKQPKSLSQDNNTSFSRRGMSLEAELNDANAYYLATGQAVVHKKPTPIQIVKVDYPQRSKAIIREAYFRQPSTTDYNGVYRGFYLDFDAKETKNKTAFPFRNFHAHQIEHMRQCLQQQAICFAIIRFVIYDRIFLVPADYLISKWDEQNHGGRKSIPLTAICEHGYEIKYALNPLIPYLDAVDRFIKDIHR</sequence>
<dbReference type="GO" id="GO:0008821">
    <property type="term" value="F:crossover junction DNA endonuclease activity"/>
    <property type="evidence" value="ECO:0007669"/>
    <property type="project" value="UniProtKB-EC"/>
</dbReference>
<name>A0A948TJA1_9LACO</name>
<comment type="cofactor">
    <cofactor evidence="13">
        <name>Mg(2+)</name>
        <dbReference type="ChEBI" id="CHEBI:18420"/>
    </cofactor>
    <text evidence="13">Binds 1 Mg(2+) ion per subunit.</text>
</comment>
<keyword evidence="3 13" id="KW-0540">Nuclease</keyword>
<dbReference type="EMBL" id="JAHLFS010000048">
    <property type="protein sequence ID" value="MBU3851764.1"/>
    <property type="molecule type" value="Genomic_DNA"/>
</dbReference>
<organism evidence="16 17">
    <name type="scientific">Candidatus Paralactobacillus gallistercoris</name>
    <dbReference type="NCBI Taxonomy" id="2838724"/>
    <lineage>
        <taxon>Bacteria</taxon>
        <taxon>Bacillati</taxon>
        <taxon>Bacillota</taxon>
        <taxon>Bacilli</taxon>
        <taxon>Lactobacillales</taxon>
        <taxon>Lactobacillaceae</taxon>
        <taxon>Lactobacillus</taxon>
    </lineage>
</organism>
<dbReference type="SUPFAM" id="SSF52980">
    <property type="entry name" value="Restriction endonuclease-like"/>
    <property type="match status" value="1"/>
</dbReference>
<feature type="binding site" evidence="13">
    <location>
        <position position="101"/>
    </location>
    <ligand>
        <name>Mg(2+)</name>
        <dbReference type="ChEBI" id="CHEBI:18420"/>
    </ligand>
</feature>
<keyword evidence="9 13" id="KW-0233">DNA recombination</keyword>
<dbReference type="GO" id="GO:0006281">
    <property type="term" value="P:DNA repair"/>
    <property type="evidence" value="ECO:0007669"/>
    <property type="project" value="UniProtKB-UniRule"/>
</dbReference>
<accession>A0A948TJA1</accession>
<keyword evidence="7 13" id="KW-0378">Hydrolase</keyword>
<feature type="site" description="Transition state stabilizer" evidence="13">
    <location>
        <position position="103"/>
    </location>
</feature>
<dbReference type="GO" id="GO:0003676">
    <property type="term" value="F:nucleic acid binding"/>
    <property type="evidence" value="ECO:0007669"/>
    <property type="project" value="InterPro"/>
</dbReference>
<evidence type="ECO:0000256" key="2">
    <source>
        <dbReference type="ARBA" id="ARBA00022490"/>
    </source>
</evidence>
<evidence type="ECO:0000256" key="14">
    <source>
        <dbReference type="NCBIfam" id="TIGR00648"/>
    </source>
</evidence>
<evidence type="ECO:0000256" key="6">
    <source>
        <dbReference type="ARBA" id="ARBA00022763"/>
    </source>
</evidence>
<comment type="catalytic activity">
    <reaction evidence="13">
        <text>Endonucleolytic cleavage at a junction such as a reciprocal single-stranded crossover between two homologous DNA duplexes (Holliday junction).</text>
        <dbReference type="EC" id="3.1.21.10"/>
    </reaction>
</comment>
<evidence type="ECO:0000256" key="3">
    <source>
        <dbReference type="ARBA" id="ARBA00022722"/>
    </source>
</evidence>
<dbReference type="Pfam" id="PF03838">
    <property type="entry name" value="RecU"/>
    <property type="match status" value="1"/>
</dbReference>
<keyword evidence="10 13" id="KW-0234">DNA repair</keyword>
<evidence type="ECO:0000313" key="16">
    <source>
        <dbReference type="EMBL" id="MBU3851764.1"/>
    </source>
</evidence>
<dbReference type="EC" id="3.1.21.10" evidence="13 14"/>
<dbReference type="NCBIfam" id="NF002584">
    <property type="entry name" value="PRK02234.1-5"/>
    <property type="match status" value="1"/>
</dbReference>
<evidence type="ECO:0000256" key="7">
    <source>
        <dbReference type="ARBA" id="ARBA00022801"/>
    </source>
</evidence>
<feature type="binding site" evidence="13">
    <location>
        <position position="120"/>
    </location>
    <ligand>
        <name>Mg(2+)</name>
        <dbReference type="ChEBI" id="CHEBI:18420"/>
    </ligand>
</feature>
<dbReference type="PIRSF" id="PIRSF037785">
    <property type="entry name" value="RecU"/>
    <property type="match status" value="1"/>
</dbReference>
<comment type="function">
    <text evidence="13">Endonuclease that resolves Holliday junction intermediates in genetic recombination. Cleaves mobile four-strand junctions by introducing symmetrical nicks in paired strands. Promotes annealing of linear ssDNA with homologous dsDNA. Required for DNA repair, homologous recombination and chromosome segregation.</text>
</comment>
<comment type="subcellular location">
    <subcellularLocation>
        <location evidence="1 13">Cytoplasm</location>
    </subcellularLocation>
</comment>
<dbReference type="Gene3D" id="3.40.1350.10">
    <property type="match status" value="1"/>
</dbReference>
<dbReference type="AlphaFoldDB" id="A0A948TJA1"/>
<evidence type="ECO:0000256" key="8">
    <source>
        <dbReference type="ARBA" id="ARBA00022842"/>
    </source>
</evidence>
<evidence type="ECO:0000256" key="9">
    <source>
        <dbReference type="ARBA" id="ARBA00023172"/>
    </source>
</evidence>
<evidence type="ECO:0000256" key="15">
    <source>
        <dbReference type="SAM" id="MobiDB-lite"/>
    </source>
</evidence>
<keyword evidence="4 13" id="KW-0479">Metal-binding</keyword>
<evidence type="ECO:0000256" key="5">
    <source>
        <dbReference type="ARBA" id="ARBA00022759"/>
    </source>
</evidence>
<dbReference type="InterPro" id="IPR004612">
    <property type="entry name" value="Resolv_RecU"/>
</dbReference>
<dbReference type="Proteomes" id="UP000777303">
    <property type="component" value="Unassembled WGS sequence"/>
</dbReference>
<dbReference type="CDD" id="cd22354">
    <property type="entry name" value="RecU-like"/>
    <property type="match status" value="1"/>
</dbReference>
<evidence type="ECO:0000256" key="4">
    <source>
        <dbReference type="ARBA" id="ARBA00022723"/>
    </source>
</evidence>
<reference evidence="16" key="2">
    <citation type="submission" date="2021-04" db="EMBL/GenBank/DDBJ databases">
        <authorList>
            <person name="Gilroy R."/>
        </authorList>
    </citation>
    <scope>NUCLEOTIDE SEQUENCE</scope>
    <source>
        <strain evidence="16">F6-6636</strain>
    </source>
</reference>
<proteinExistence type="inferred from homology"/>
<evidence type="ECO:0000256" key="11">
    <source>
        <dbReference type="ARBA" id="ARBA00023447"/>
    </source>
</evidence>
<dbReference type="HAMAP" id="MF_00130">
    <property type="entry name" value="RecU"/>
    <property type="match status" value="1"/>
</dbReference>
<evidence type="ECO:0000313" key="17">
    <source>
        <dbReference type="Proteomes" id="UP000777303"/>
    </source>
</evidence>
<dbReference type="NCBIfam" id="TIGR00648">
    <property type="entry name" value="recU"/>
    <property type="match status" value="1"/>
</dbReference>
<evidence type="ECO:0000256" key="1">
    <source>
        <dbReference type="ARBA" id="ARBA00004496"/>
    </source>
</evidence>
<comment type="caution">
    <text evidence="16">The sequence shown here is derived from an EMBL/GenBank/DDBJ whole genome shotgun (WGS) entry which is preliminary data.</text>
</comment>
<evidence type="ECO:0000256" key="12">
    <source>
        <dbReference type="ARBA" id="ARBA00029523"/>
    </source>
</evidence>
<dbReference type="GO" id="GO:0006310">
    <property type="term" value="P:DNA recombination"/>
    <property type="evidence" value="ECO:0007669"/>
    <property type="project" value="UniProtKB-UniRule"/>
</dbReference>
<keyword evidence="8 13" id="KW-0460">Magnesium</keyword>
<dbReference type="GO" id="GO:0005737">
    <property type="term" value="C:cytoplasm"/>
    <property type="evidence" value="ECO:0007669"/>
    <property type="project" value="UniProtKB-SubCell"/>
</dbReference>
<evidence type="ECO:0000256" key="13">
    <source>
        <dbReference type="HAMAP-Rule" id="MF_00130"/>
    </source>
</evidence>
<dbReference type="InterPro" id="IPR011856">
    <property type="entry name" value="tRNA_endonuc-like_dom_sf"/>
</dbReference>
<keyword evidence="6 13" id="KW-0227">DNA damage</keyword>
<dbReference type="GO" id="GO:0007059">
    <property type="term" value="P:chromosome segregation"/>
    <property type="evidence" value="ECO:0007669"/>
    <property type="project" value="UniProtKB-UniRule"/>
</dbReference>
<reference evidence="16" key="1">
    <citation type="journal article" date="2021" name="PeerJ">
        <title>Extensive microbial diversity within the chicken gut microbiome revealed by metagenomics and culture.</title>
        <authorList>
            <person name="Gilroy R."/>
            <person name="Ravi A."/>
            <person name="Getino M."/>
            <person name="Pursley I."/>
            <person name="Horton D.L."/>
            <person name="Alikhan N.F."/>
            <person name="Baker D."/>
            <person name="Gharbi K."/>
            <person name="Hall N."/>
            <person name="Watson M."/>
            <person name="Adriaenssens E.M."/>
            <person name="Foster-Nyarko E."/>
            <person name="Jarju S."/>
            <person name="Secka A."/>
            <person name="Antonio M."/>
            <person name="Oren A."/>
            <person name="Chaudhuri R.R."/>
            <person name="La Ragione R."/>
            <person name="Hildebrand F."/>
            <person name="Pallen M.J."/>
        </authorList>
    </citation>
    <scope>NUCLEOTIDE SEQUENCE</scope>
    <source>
        <strain evidence="16">F6-6636</strain>
    </source>
</reference>